<evidence type="ECO:0000313" key="2">
    <source>
        <dbReference type="Proteomes" id="UP000001542"/>
    </source>
</evidence>
<dbReference type="AlphaFoldDB" id="A2E7J5"/>
<reference evidence="1" key="1">
    <citation type="submission" date="2006-10" db="EMBL/GenBank/DDBJ databases">
        <authorList>
            <person name="Amadeo P."/>
            <person name="Zhao Q."/>
            <person name="Wortman J."/>
            <person name="Fraser-Liggett C."/>
            <person name="Carlton J."/>
        </authorList>
    </citation>
    <scope>NUCLEOTIDE SEQUENCE</scope>
    <source>
        <strain evidence="1">G3</strain>
    </source>
</reference>
<dbReference type="VEuPathDB" id="TrichDB:TVAGG3_0339790"/>
<dbReference type="InParanoid" id="A2E7J5"/>
<accession>A2E7J5</accession>
<dbReference type="VEuPathDB" id="TrichDB:TVAG_379700"/>
<protein>
    <submittedName>
        <fullName evidence="1">Uncharacterized protein</fullName>
    </submittedName>
</protein>
<dbReference type="KEGG" id="tva:4769341"/>
<name>A2E7J5_TRIV3</name>
<gene>
    <name evidence="1" type="ORF">TVAG_379700</name>
</gene>
<organism evidence="1 2">
    <name type="scientific">Trichomonas vaginalis (strain ATCC PRA-98 / G3)</name>
    <dbReference type="NCBI Taxonomy" id="412133"/>
    <lineage>
        <taxon>Eukaryota</taxon>
        <taxon>Metamonada</taxon>
        <taxon>Parabasalia</taxon>
        <taxon>Trichomonadida</taxon>
        <taxon>Trichomonadidae</taxon>
        <taxon>Trichomonas</taxon>
    </lineage>
</organism>
<dbReference type="RefSeq" id="XP_001323611.1">
    <property type="nucleotide sequence ID" value="XM_001323576.1"/>
</dbReference>
<keyword evidence="2" id="KW-1185">Reference proteome</keyword>
<dbReference type="Proteomes" id="UP000001542">
    <property type="component" value="Unassembled WGS sequence"/>
</dbReference>
<proteinExistence type="predicted"/>
<dbReference type="EMBL" id="DS113320">
    <property type="protein sequence ID" value="EAY11388.1"/>
    <property type="molecule type" value="Genomic_DNA"/>
</dbReference>
<sequence length="367" mass="42324">MNVVLIVSVINVLTWISRHFVLFEMTEIRNILEQVSKYCDIKSLGQKLAYKDVQQNWLFADCDLPIITVNKDGIVVFQSSIASPMLQIPNGIHIMDSKLPNEMINEVLKRIEIYKKDYNPRSEDLFTAMQMHFVVCPHYKFNGQKLDLSYLALINIQSHMNEKKEIKKKIDQLALCSYPSFIKAYATYTSPGRFTNVGIIKIPEFDNPEIELNKLASMRMMVTDKLCKLMNINMNYCRLREEGSLIITTVNRNSEATPWNMHTLGAEFMRKLREMIAKVGEMYNFELKPVVLLYRCHDAPLFVSQEHLAVTAFDMGFEYSALERIDKCVTTSVNYTAEKAESKPQSVTRVRSCVTPRGENFDILVIV</sequence>
<dbReference type="OrthoDB" id="10686973at2759"/>
<evidence type="ECO:0000313" key="1">
    <source>
        <dbReference type="EMBL" id="EAY11388.1"/>
    </source>
</evidence>
<reference evidence="1" key="2">
    <citation type="journal article" date="2007" name="Science">
        <title>Draft genome sequence of the sexually transmitted pathogen Trichomonas vaginalis.</title>
        <authorList>
            <person name="Carlton J.M."/>
            <person name="Hirt R.P."/>
            <person name="Silva J.C."/>
            <person name="Delcher A.L."/>
            <person name="Schatz M."/>
            <person name="Zhao Q."/>
            <person name="Wortman J.R."/>
            <person name="Bidwell S.L."/>
            <person name="Alsmark U.C.M."/>
            <person name="Besteiro S."/>
            <person name="Sicheritz-Ponten T."/>
            <person name="Noel C.J."/>
            <person name="Dacks J.B."/>
            <person name="Foster P.G."/>
            <person name="Simillion C."/>
            <person name="Van de Peer Y."/>
            <person name="Miranda-Saavedra D."/>
            <person name="Barton G.J."/>
            <person name="Westrop G.D."/>
            <person name="Mueller S."/>
            <person name="Dessi D."/>
            <person name="Fiori P.L."/>
            <person name="Ren Q."/>
            <person name="Paulsen I."/>
            <person name="Zhang H."/>
            <person name="Bastida-Corcuera F.D."/>
            <person name="Simoes-Barbosa A."/>
            <person name="Brown M.T."/>
            <person name="Hayes R.D."/>
            <person name="Mukherjee M."/>
            <person name="Okumura C.Y."/>
            <person name="Schneider R."/>
            <person name="Smith A.J."/>
            <person name="Vanacova S."/>
            <person name="Villalvazo M."/>
            <person name="Haas B.J."/>
            <person name="Pertea M."/>
            <person name="Feldblyum T.V."/>
            <person name="Utterback T.R."/>
            <person name="Shu C.L."/>
            <person name="Osoegawa K."/>
            <person name="de Jong P.J."/>
            <person name="Hrdy I."/>
            <person name="Horvathova L."/>
            <person name="Zubacova Z."/>
            <person name="Dolezal P."/>
            <person name="Malik S.B."/>
            <person name="Logsdon J.M. Jr."/>
            <person name="Henze K."/>
            <person name="Gupta A."/>
            <person name="Wang C.C."/>
            <person name="Dunne R.L."/>
            <person name="Upcroft J.A."/>
            <person name="Upcroft P."/>
            <person name="White O."/>
            <person name="Salzberg S.L."/>
            <person name="Tang P."/>
            <person name="Chiu C.-H."/>
            <person name="Lee Y.-S."/>
            <person name="Embley T.M."/>
            <person name="Coombs G.H."/>
            <person name="Mottram J.C."/>
            <person name="Tachezy J."/>
            <person name="Fraser-Liggett C.M."/>
            <person name="Johnson P.J."/>
        </authorList>
    </citation>
    <scope>NUCLEOTIDE SEQUENCE [LARGE SCALE GENOMIC DNA]</scope>
    <source>
        <strain evidence="1">G3</strain>
    </source>
</reference>